<keyword evidence="3" id="KW-1185">Reference proteome</keyword>
<feature type="compositionally biased region" description="Polar residues" evidence="1">
    <location>
        <begin position="85"/>
        <end position="95"/>
    </location>
</feature>
<feature type="region of interest" description="Disordered" evidence="1">
    <location>
        <begin position="64"/>
        <end position="102"/>
    </location>
</feature>
<protein>
    <submittedName>
        <fullName evidence="2">Uncharacterized protein</fullName>
    </submittedName>
</protein>
<name>A0A9Q3FLL8_9BASI</name>
<evidence type="ECO:0000313" key="3">
    <source>
        <dbReference type="Proteomes" id="UP000765509"/>
    </source>
</evidence>
<comment type="caution">
    <text evidence="2">The sequence shown here is derived from an EMBL/GenBank/DDBJ whole genome shotgun (WGS) entry which is preliminary data.</text>
</comment>
<dbReference type="Proteomes" id="UP000765509">
    <property type="component" value="Unassembled WGS sequence"/>
</dbReference>
<evidence type="ECO:0000313" key="2">
    <source>
        <dbReference type="EMBL" id="MBW0541334.1"/>
    </source>
</evidence>
<organism evidence="2 3">
    <name type="scientific">Austropuccinia psidii MF-1</name>
    <dbReference type="NCBI Taxonomy" id="1389203"/>
    <lineage>
        <taxon>Eukaryota</taxon>
        <taxon>Fungi</taxon>
        <taxon>Dikarya</taxon>
        <taxon>Basidiomycota</taxon>
        <taxon>Pucciniomycotina</taxon>
        <taxon>Pucciniomycetes</taxon>
        <taxon>Pucciniales</taxon>
        <taxon>Sphaerophragmiaceae</taxon>
        <taxon>Austropuccinia</taxon>
    </lineage>
</organism>
<reference evidence="2" key="1">
    <citation type="submission" date="2021-03" db="EMBL/GenBank/DDBJ databases">
        <title>Draft genome sequence of rust myrtle Austropuccinia psidii MF-1, a brazilian biotype.</title>
        <authorList>
            <person name="Quecine M.C."/>
            <person name="Pachon D.M.R."/>
            <person name="Bonatelli M.L."/>
            <person name="Correr F.H."/>
            <person name="Franceschini L.M."/>
            <person name="Leite T.F."/>
            <person name="Margarido G.R.A."/>
            <person name="Almeida C.A."/>
            <person name="Ferrarezi J.A."/>
            <person name="Labate C.A."/>
        </authorList>
    </citation>
    <scope>NUCLEOTIDE SEQUENCE</scope>
    <source>
        <strain evidence="2">MF-1</strain>
    </source>
</reference>
<proteinExistence type="predicted"/>
<gene>
    <name evidence="2" type="ORF">O181_081049</name>
</gene>
<accession>A0A9Q3FLL8</accession>
<dbReference type="AlphaFoldDB" id="A0A9Q3FLL8"/>
<sequence length="134" mass="15149">MISSCSINHSSSCHQGIKPTAQSEAWKKDHSCSYDNLSWHPTTNIQSRSPRTTKDFNLKFFRRTGSQSGSKDQKIIATKQKMQDKSNFIDNSETNTELEDKSRNTITNNLSNTAVDSIFKISMPHCFETGQSCH</sequence>
<evidence type="ECO:0000256" key="1">
    <source>
        <dbReference type="SAM" id="MobiDB-lite"/>
    </source>
</evidence>
<dbReference type="EMBL" id="AVOT02046007">
    <property type="protein sequence ID" value="MBW0541334.1"/>
    <property type="molecule type" value="Genomic_DNA"/>
</dbReference>